<keyword evidence="4" id="KW-1185">Reference proteome</keyword>
<sequence length="296" mass="31637">MSKRGASEQITRENHLDHESDDEQKSVKLASASVLAKRKILKPRGRTPGSSVGSSASPAPSFGSSTVGSGGLFGSVKAQDGLKSTEPVKPFTFASGNASEKSDDKNEKIKALNTQFVETLNKSHKEGRVANFTEAAKKYIEYYSKIERGDIKIPDSESSKPAFEAKTSVPLFGNITKAGDQSASSVKPKPAVETKPDSDSSSDSEEEIKVEGPKFTLSAKPTAKNSPFSFGPKPAKRVDSDSDSDSEIEIKGPTFNFNKPIKDNVFKLDGAKSASTNESNNNASSQKNDSKPAFSF</sequence>
<evidence type="ECO:0000256" key="1">
    <source>
        <dbReference type="SAM" id="MobiDB-lite"/>
    </source>
</evidence>
<reference evidence="3 4" key="1">
    <citation type="submission" date="2015-11" db="EMBL/GenBank/DDBJ databases">
        <title>The genome of Debaryomyces fabryi.</title>
        <authorList>
            <person name="Tafer H."/>
            <person name="Lopandic K."/>
        </authorList>
    </citation>
    <scope>NUCLEOTIDE SEQUENCE [LARGE SCALE GENOMIC DNA]</scope>
    <source>
        <strain evidence="3 4">CBS 789</strain>
    </source>
</reference>
<dbReference type="Proteomes" id="UP000054251">
    <property type="component" value="Unassembled WGS sequence"/>
</dbReference>
<dbReference type="AlphaFoldDB" id="A0A0V1Q635"/>
<dbReference type="GO" id="GO:0005643">
    <property type="term" value="C:nuclear pore"/>
    <property type="evidence" value="ECO:0007669"/>
    <property type="project" value="InterPro"/>
</dbReference>
<dbReference type="Pfam" id="PF08911">
    <property type="entry name" value="NUP50"/>
    <property type="match status" value="1"/>
</dbReference>
<feature type="compositionally biased region" description="Low complexity" evidence="1">
    <location>
        <begin position="271"/>
        <end position="285"/>
    </location>
</feature>
<feature type="compositionally biased region" description="Basic and acidic residues" evidence="1">
    <location>
        <begin position="10"/>
        <end position="26"/>
    </location>
</feature>
<feature type="region of interest" description="Disordered" evidence="1">
    <location>
        <begin position="170"/>
        <end position="296"/>
    </location>
</feature>
<dbReference type="GeneID" id="26837218"/>
<evidence type="ECO:0000259" key="2">
    <source>
        <dbReference type="Pfam" id="PF08911"/>
    </source>
</evidence>
<dbReference type="InterPro" id="IPR015007">
    <property type="entry name" value="NUP2/50/61"/>
</dbReference>
<feature type="domain" description="Nuclear pore complex NUP2/50/61" evidence="2">
    <location>
        <begin position="2"/>
        <end position="62"/>
    </location>
</feature>
<gene>
    <name evidence="3" type="ORF">AC631_00209</name>
</gene>
<feature type="compositionally biased region" description="Basic and acidic residues" evidence="1">
    <location>
        <begin position="260"/>
        <end position="270"/>
    </location>
</feature>
<accession>A0A0V1Q635</accession>
<feature type="compositionally biased region" description="Basic residues" evidence="1">
    <location>
        <begin position="36"/>
        <end position="45"/>
    </location>
</feature>
<feature type="non-terminal residue" evidence="3">
    <location>
        <position position="296"/>
    </location>
</feature>
<evidence type="ECO:0000313" key="3">
    <source>
        <dbReference type="EMBL" id="KSA03939.1"/>
    </source>
</evidence>
<feature type="region of interest" description="Disordered" evidence="1">
    <location>
        <begin position="1"/>
        <end position="70"/>
    </location>
</feature>
<comment type="caution">
    <text evidence="3">The sequence shown here is derived from an EMBL/GenBank/DDBJ whole genome shotgun (WGS) entry which is preliminary data.</text>
</comment>
<feature type="compositionally biased region" description="Low complexity" evidence="1">
    <location>
        <begin position="48"/>
        <end position="65"/>
    </location>
</feature>
<dbReference type="RefSeq" id="XP_015470041.1">
    <property type="nucleotide sequence ID" value="XM_015609039.1"/>
</dbReference>
<protein>
    <recommendedName>
        <fullName evidence="2">Nuclear pore complex NUP2/50/61 domain-containing protein</fullName>
    </recommendedName>
</protein>
<organism evidence="3 4">
    <name type="scientific">Debaryomyces fabryi</name>
    <dbReference type="NCBI Taxonomy" id="58627"/>
    <lineage>
        <taxon>Eukaryota</taxon>
        <taxon>Fungi</taxon>
        <taxon>Dikarya</taxon>
        <taxon>Ascomycota</taxon>
        <taxon>Saccharomycotina</taxon>
        <taxon>Pichiomycetes</taxon>
        <taxon>Debaryomycetaceae</taxon>
        <taxon>Debaryomyces</taxon>
    </lineage>
</organism>
<dbReference type="OrthoDB" id="185618at2759"/>
<feature type="region of interest" description="Disordered" evidence="1">
    <location>
        <begin position="86"/>
        <end position="107"/>
    </location>
</feature>
<name>A0A0V1Q635_9ASCO</name>
<proteinExistence type="predicted"/>
<evidence type="ECO:0000313" key="4">
    <source>
        <dbReference type="Proteomes" id="UP000054251"/>
    </source>
</evidence>
<dbReference type="EMBL" id="LMYN01000003">
    <property type="protein sequence ID" value="KSA03939.1"/>
    <property type="molecule type" value="Genomic_DNA"/>
</dbReference>